<feature type="signal peptide" evidence="1">
    <location>
        <begin position="1"/>
        <end position="17"/>
    </location>
</feature>
<evidence type="ECO:0000313" key="3">
    <source>
        <dbReference type="Proteomes" id="UP000505306"/>
    </source>
</evidence>
<proteinExistence type="predicted"/>
<dbReference type="EMBL" id="CP049057">
    <property type="protein sequence ID" value="QIE58228.1"/>
    <property type="molecule type" value="Genomic_DNA"/>
</dbReference>
<name>A0A6G6GI54_9FLAO</name>
<dbReference type="KEGG" id="mgel:G5B37_01190"/>
<sequence>MKHFVAFLLFFPLIALGQNDFESRYFTLAASVETELPTPQLSAFQKKVANSIYKKSRFSDFTNQQVTRQNFWQPVDMAATANERQRYSNVSTERLQAGFGRTQVYGYTTDGKTRARNSVYLDQQYYSPIYNPYGSYYRNRSYSPYGFRPARRSAIFTIGGDN</sequence>
<accession>A0A6G6GI54</accession>
<dbReference type="AlphaFoldDB" id="A0A6G6GI54"/>
<gene>
    <name evidence="2" type="ORF">G5B37_01190</name>
</gene>
<dbReference type="RefSeq" id="WP_164678235.1">
    <property type="nucleotide sequence ID" value="NZ_CP049057.1"/>
</dbReference>
<dbReference type="Proteomes" id="UP000505306">
    <property type="component" value="Chromosome"/>
</dbReference>
<protein>
    <submittedName>
        <fullName evidence="2">Uncharacterized protein</fullName>
    </submittedName>
</protein>
<feature type="chain" id="PRO_5026035517" evidence="1">
    <location>
        <begin position="18"/>
        <end position="162"/>
    </location>
</feature>
<evidence type="ECO:0000313" key="2">
    <source>
        <dbReference type="EMBL" id="QIE58228.1"/>
    </source>
</evidence>
<evidence type="ECO:0000256" key="1">
    <source>
        <dbReference type="SAM" id="SignalP"/>
    </source>
</evidence>
<keyword evidence="3" id="KW-1185">Reference proteome</keyword>
<reference evidence="2 3" key="1">
    <citation type="submission" date="2020-02" db="EMBL/GenBank/DDBJ databases">
        <title>Complete genome sequence of Flavobacteriaceae bacterium.</title>
        <authorList>
            <person name="Kim S.-J."/>
            <person name="Kim Y.-S."/>
            <person name="Kim K.-H."/>
        </authorList>
    </citation>
    <scope>NUCLEOTIDE SEQUENCE [LARGE SCALE GENOMIC DNA]</scope>
    <source>
        <strain evidence="2 3">RR4-40</strain>
    </source>
</reference>
<organism evidence="2 3">
    <name type="scientific">Rasiella rasia</name>
    <dbReference type="NCBI Taxonomy" id="2744027"/>
    <lineage>
        <taxon>Bacteria</taxon>
        <taxon>Pseudomonadati</taxon>
        <taxon>Bacteroidota</taxon>
        <taxon>Flavobacteriia</taxon>
        <taxon>Flavobacteriales</taxon>
        <taxon>Flavobacteriaceae</taxon>
        <taxon>Rasiella</taxon>
    </lineage>
</organism>
<keyword evidence="1" id="KW-0732">Signal</keyword>